<dbReference type="EC" id="6.5.1.1" evidence="2"/>
<dbReference type="NCBIfam" id="TIGR02779">
    <property type="entry name" value="NHEJ_ligase_lig"/>
    <property type="match status" value="1"/>
</dbReference>
<dbReference type="Gene3D" id="3.90.920.10">
    <property type="entry name" value="DNA primase, PRIM domain"/>
    <property type="match status" value="1"/>
</dbReference>
<dbReference type="GO" id="GO:0003910">
    <property type="term" value="F:DNA ligase (ATP) activity"/>
    <property type="evidence" value="ECO:0007669"/>
    <property type="project" value="UniProtKB-EC"/>
</dbReference>
<dbReference type="Proteomes" id="UP001562178">
    <property type="component" value="Unassembled WGS sequence"/>
</dbReference>
<keyword evidence="11" id="KW-0269">Exonuclease</keyword>
<evidence type="ECO:0000259" key="22">
    <source>
        <dbReference type="PROSITE" id="PS50160"/>
    </source>
</evidence>
<feature type="compositionally biased region" description="Low complexity" evidence="21">
    <location>
        <begin position="192"/>
        <end position="202"/>
    </location>
</feature>
<dbReference type="Pfam" id="PF13298">
    <property type="entry name" value="LigD_N"/>
    <property type="match status" value="1"/>
</dbReference>
<evidence type="ECO:0000256" key="10">
    <source>
        <dbReference type="ARBA" id="ARBA00022801"/>
    </source>
</evidence>
<dbReference type="Pfam" id="PF04679">
    <property type="entry name" value="DNA_ligase_A_C"/>
    <property type="match status" value="1"/>
</dbReference>
<evidence type="ECO:0000256" key="15">
    <source>
        <dbReference type="ARBA" id="ARBA00023172"/>
    </source>
</evidence>
<dbReference type="InterPro" id="IPR014144">
    <property type="entry name" value="LigD_PE_domain"/>
</dbReference>
<evidence type="ECO:0000256" key="13">
    <source>
        <dbReference type="ARBA" id="ARBA00022932"/>
    </source>
</evidence>
<keyword evidence="18" id="KW-0511">Multifunctional enzyme</keyword>
<feature type="compositionally biased region" description="Polar residues" evidence="21">
    <location>
        <begin position="1"/>
        <end position="12"/>
    </location>
</feature>
<evidence type="ECO:0000256" key="8">
    <source>
        <dbReference type="ARBA" id="ARBA00022741"/>
    </source>
</evidence>
<dbReference type="RefSeq" id="WP_369460092.1">
    <property type="nucleotide sequence ID" value="NZ_JBGBDC010000004.1"/>
</dbReference>
<evidence type="ECO:0000256" key="14">
    <source>
        <dbReference type="ARBA" id="ARBA00023125"/>
    </source>
</evidence>
<evidence type="ECO:0000313" key="23">
    <source>
        <dbReference type="EMBL" id="MEY2251703.1"/>
    </source>
</evidence>
<dbReference type="Gene3D" id="3.30.470.30">
    <property type="entry name" value="DNA ligase/mRNA capping enzyme"/>
    <property type="match status" value="1"/>
</dbReference>
<dbReference type="Pfam" id="PF21686">
    <property type="entry name" value="LigD_Prim-Pol"/>
    <property type="match status" value="1"/>
</dbReference>
<dbReference type="NCBIfam" id="NF004628">
    <property type="entry name" value="PRK05972.1"/>
    <property type="match status" value="1"/>
</dbReference>
<dbReference type="InterPro" id="IPR052171">
    <property type="entry name" value="NHEJ_LigD"/>
</dbReference>
<evidence type="ECO:0000256" key="21">
    <source>
        <dbReference type="SAM" id="MobiDB-lite"/>
    </source>
</evidence>
<dbReference type="PANTHER" id="PTHR42705">
    <property type="entry name" value="BIFUNCTIONAL NON-HOMOLOGOUS END JOINING PROTEIN LIGD"/>
    <property type="match status" value="1"/>
</dbReference>
<keyword evidence="16" id="KW-0234">DNA repair</keyword>
<feature type="region of interest" description="Disordered" evidence="21">
    <location>
        <begin position="1"/>
        <end position="23"/>
    </location>
</feature>
<dbReference type="NCBIfam" id="TIGR02777">
    <property type="entry name" value="LigD_PE_dom"/>
    <property type="match status" value="1"/>
</dbReference>
<evidence type="ECO:0000256" key="16">
    <source>
        <dbReference type="ARBA" id="ARBA00023204"/>
    </source>
</evidence>
<evidence type="ECO:0000313" key="24">
    <source>
        <dbReference type="Proteomes" id="UP001562178"/>
    </source>
</evidence>
<keyword evidence="17" id="KW-0464">Manganese</keyword>
<comment type="catalytic activity">
    <reaction evidence="20">
        <text>ATP + (deoxyribonucleotide)n-3'-hydroxyl + 5'-phospho-(deoxyribonucleotide)m = (deoxyribonucleotide)n+m + AMP + diphosphate.</text>
        <dbReference type="EC" id="6.5.1.1"/>
    </reaction>
</comment>
<dbReference type="CDD" id="cd07971">
    <property type="entry name" value="OBF_DNA_ligase_LigD"/>
    <property type="match status" value="1"/>
</dbReference>
<accession>A0ABV4B302</accession>
<dbReference type="Gene3D" id="2.40.50.140">
    <property type="entry name" value="Nucleic acid-binding proteins"/>
    <property type="match status" value="1"/>
</dbReference>
<reference evidence="23 24" key="1">
    <citation type="journal article" date="2016" name="Int. J. Syst. Evol. Microbiol.">
        <title>Description of Comamonas sediminis sp. nov., isolated from lagoon sediments.</title>
        <authorList>
            <person name="Subhash Y."/>
            <person name="Bang J.J."/>
            <person name="You T.H."/>
            <person name="Lee S.S."/>
        </authorList>
    </citation>
    <scope>NUCLEOTIDE SEQUENCE [LARGE SCALE GENOMIC DNA]</scope>
    <source>
        <strain evidence="23 24">JCM 31169</strain>
    </source>
</reference>
<evidence type="ECO:0000256" key="12">
    <source>
        <dbReference type="ARBA" id="ARBA00022840"/>
    </source>
</evidence>
<sequence length="843" mass="92833">MPSSLSKYQSKRNFAVTPEPAEGGEPVAGQLQFVIQKHWASHLHYDLRLELDGVMKSWAVPKGPSLDPSHKRMAVQVEDHPISYNRFEGQIPAGNYGAGKVIVWDKGLWTPLADPLEGYRKGKLHFELQGHKLQGRWTLVRMKGKESDRQPPWLLIKEADDFARSAEEFEVVEAQPDSVAGLAPPLPPPQAPGRAVPAAPAKPRAKVKASTRTKTSPLPKTLEPQLAVLVDAPPADAEDWAWELKFDGYRMVARKKGAQVQLWTRNGKDWTAKMPGLAQALGRLPLADAWLDGEVVALNAQGLPDFQLLQNAFDGSAQTPLVYYLFDLPFADGQDLRGQPWQARRETLQAALQSSEQLGDAIRLSEAFAGDAAQLLASSCALGMEGIIGKRKDAAYHAGRTADWIKLKCQKRQEFVIGGYTSPKGSRTGLGSLLLGVHDGHGRLVYAGNVGTGFNEASLRELTQQLERIQVRVCPFADPERIDYQAQWVKPMLVAEVAFAGWTAQGRVRQAVFHGLRQDKPARQITREESATMPPTQKAKPAPVAAIEVSHPERVMDASTGVTKLDLVRYYERVGPLMMPHLKGRPTSLMRTPDGVAGEHFFQKHLQTREMAGIVQLPQSLDPEHPPLLSIASIQGLLQAAQFNVVEFHTWNAQRDKILRPDRMTFDLDPGEGVPWSAVQEGAELVRVLLQELGLPAFLKTSGGKGLHVEVPIQRRHDWDTVKGFSKAIVQHLAETIAQRFVAKSGPSNRKGKIFVDYLRNGWGATTVSAWSARARPGMGVSVPIEWAELDRISSGAHWSITSVEERFRKGNAPWDGYSAAAVSITAAMKQLGYSAEQSAAQR</sequence>
<protein>
    <recommendedName>
        <fullName evidence="2">DNA ligase (ATP)</fullName>
        <ecNumber evidence="2">6.5.1.1</ecNumber>
    </recommendedName>
    <alternativeName>
        <fullName evidence="19">NHEJ DNA polymerase</fullName>
    </alternativeName>
</protein>
<dbReference type="InterPro" id="IPR014145">
    <property type="entry name" value="LigD_pol_dom"/>
</dbReference>
<dbReference type="PANTHER" id="PTHR42705:SF2">
    <property type="entry name" value="BIFUNCTIONAL NON-HOMOLOGOUS END JOINING PROTEIN LIGD"/>
    <property type="match status" value="1"/>
</dbReference>
<dbReference type="EMBL" id="JBGBDC010000004">
    <property type="protein sequence ID" value="MEY2251703.1"/>
    <property type="molecule type" value="Genomic_DNA"/>
</dbReference>
<evidence type="ECO:0000256" key="4">
    <source>
        <dbReference type="ARBA" id="ARBA00022679"/>
    </source>
</evidence>
<evidence type="ECO:0000256" key="17">
    <source>
        <dbReference type="ARBA" id="ARBA00023211"/>
    </source>
</evidence>
<keyword evidence="4" id="KW-0808">Transferase</keyword>
<keyword evidence="15" id="KW-0233">DNA recombination</keyword>
<evidence type="ECO:0000256" key="11">
    <source>
        <dbReference type="ARBA" id="ARBA00022839"/>
    </source>
</evidence>
<evidence type="ECO:0000256" key="1">
    <source>
        <dbReference type="ARBA" id="ARBA00001936"/>
    </source>
</evidence>
<keyword evidence="12" id="KW-0067">ATP-binding</keyword>
<dbReference type="InterPro" id="IPR012310">
    <property type="entry name" value="DNA_ligase_ATP-dep_cent"/>
</dbReference>
<dbReference type="CDD" id="cd04862">
    <property type="entry name" value="PaeLigD_Pol_like"/>
    <property type="match status" value="1"/>
</dbReference>
<dbReference type="SUPFAM" id="SSF50249">
    <property type="entry name" value="Nucleic acid-binding proteins"/>
    <property type="match status" value="1"/>
</dbReference>
<keyword evidence="3 23" id="KW-0436">Ligase</keyword>
<keyword evidence="7" id="KW-0479">Metal-binding</keyword>
<dbReference type="CDD" id="cd07906">
    <property type="entry name" value="Adenylation_DNA_ligase_LigD_LigC"/>
    <property type="match status" value="1"/>
</dbReference>
<dbReference type="InterPro" id="IPR033651">
    <property type="entry name" value="PaeLigD_Pol-like"/>
</dbReference>
<evidence type="ECO:0000256" key="9">
    <source>
        <dbReference type="ARBA" id="ARBA00022763"/>
    </source>
</evidence>
<keyword evidence="6" id="KW-0540">Nuclease</keyword>
<dbReference type="PROSITE" id="PS50160">
    <property type="entry name" value="DNA_LIGASE_A3"/>
    <property type="match status" value="1"/>
</dbReference>
<dbReference type="NCBIfam" id="TIGR02778">
    <property type="entry name" value="ligD_pol"/>
    <property type="match status" value="1"/>
</dbReference>
<dbReference type="InterPro" id="IPR014146">
    <property type="entry name" value="LigD_ligase_dom"/>
</dbReference>
<dbReference type="NCBIfam" id="TIGR02776">
    <property type="entry name" value="NHEJ_ligase_prk"/>
    <property type="match status" value="1"/>
</dbReference>
<keyword evidence="9" id="KW-0227">DNA damage</keyword>
<evidence type="ECO:0000256" key="2">
    <source>
        <dbReference type="ARBA" id="ARBA00012727"/>
    </source>
</evidence>
<proteinExistence type="predicted"/>
<keyword evidence="10" id="KW-0378">Hydrolase</keyword>
<gene>
    <name evidence="23" type="primary">ligD</name>
    <name evidence="23" type="ORF">AB7A72_11875</name>
</gene>
<name>A0ABV4B302_9BURK</name>
<keyword evidence="14" id="KW-0238">DNA-binding</keyword>
<feature type="domain" description="ATP-dependent DNA ligase family profile" evidence="22">
    <location>
        <begin position="314"/>
        <end position="443"/>
    </location>
</feature>
<evidence type="ECO:0000256" key="6">
    <source>
        <dbReference type="ARBA" id="ARBA00022722"/>
    </source>
</evidence>
<comment type="cofactor">
    <cofactor evidence="1">
        <name>Mn(2+)</name>
        <dbReference type="ChEBI" id="CHEBI:29035"/>
    </cofactor>
</comment>
<keyword evidence="24" id="KW-1185">Reference proteome</keyword>
<dbReference type="InterPro" id="IPR012309">
    <property type="entry name" value="DNA_ligase_ATP-dep_C"/>
</dbReference>
<organism evidence="23 24">
    <name type="scientific">Comamonas sediminis</name>
    <dbReference type="NCBI Taxonomy" id="1783360"/>
    <lineage>
        <taxon>Bacteria</taxon>
        <taxon>Pseudomonadati</taxon>
        <taxon>Pseudomonadota</taxon>
        <taxon>Betaproteobacteria</taxon>
        <taxon>Burkholderiales</taxon>
        <taxon>Comamonadaceae</taxon>
        <taxon>Comamonas</taxon>
    </lineage>
</organism>
<feature type="region of interest" description="Disordered" evidence="21">
    <location>
        <begin position="179"/>
        <end position="218"/>
    </location>
</feature>
<dbReference type="Pfam" id="PF01068">
    <property type="entry name" value="DNA_ligase_A_M"/>
    <property type="match status" value="1"/>
</dbReference>
<dbReference type="InterPro" id="IPR014143">
    <property type="entry name" value="NHEJ_ligase_prk"/>
</dbReference>
<dbReference type="SUPFAM" id="SSF56091">
    <property type="entry name" value="DNA ligase/mRNA capping enzyme, catalytic domain"/>
    <property type="match status" value="1"/>
</dbReference>
<keyword evidence="5" id="KW-0548">Nucleotidyltransferase</keyword>
<evidence type="ECO:0000256" key="3">
    <source>
        <dbReference type="ARBA" id="ARBA00022598"/>
    </source>
</evidence>
<evidence type="ECO:0000256" key="19">
    <source>
        <dbReference type="ARBA" id="ARBA00029943"/>
    </source>
</evidence>
<dbReference type="Gene3D" id="3.30.1490.70">
    <property type="match status" value="1"/>
</dbReference>
<evidence type="ECO:0000256" key="20">
    <source>
        <dbReference type="ARBA" id="ARBA00034003"/>
    </source>
</evidence>
<comment type="caution">
    <text evidence="23">The sequence shown here is derived from an EMBL/GenBank/DDBJ whole genome shotgun (WGS) entry which is preliminary data.</text>
</comment>
<keyword evidence="8" id="KW-0547">Nucleotide-binding</keyword>
<evidence type="ECO:0000256" key="5">
    <source>
        <dbReference type="ARBA" id="ARBA00022695"/>
    </source>
</evidence>
<dbReference type="InterPro" id="IPR012340">
    <property type="entry name" value="NA-bd_OB-fold"/>
</dbReference>
<evidence type="ECO:0000256" key="18">
    <source>
        <dbReference type="ARBA" id="ARBA00023268"/>
    </source>
</evidence>
<keyword evidence="13" id="KW-0239">DNA-directed DNA polymerase</keyword>
<evidence type="ECO:0000256" key="7">
    <source>
        <dbReference type="ARBA" id="ARBA00022723"/>
    </source>
</evidence>